<keyword evidence="3" id="KW-1185">Reference proteome</keyword>
<dbReference type="EMBL" id="JAQMUH010000196">
    <property type="protein sequence ID" value="MDB9541534.1"/>
    <property type="molecule type" value="Genomic_DNA"/>
</dbReference>
<protein>
    <submittedName>
        <fullName evidence="2">Uncharacterized protein</fullName>
    </submittedName>
</protein>
<gene>
    <name evidence="2" type="ORF">PN457_18035</name>
</gene>
<reference evidence="2 3" key="1">
    <citation type="submission" date="2023-01" db="EMBL/GenBank/DDBJ databases">
        <title>Genomes from the Australian National Cyanobacteria Reference Collection.</title>
        <authorList>
            <person name="Willis A."/>
            <person name="Lee E.M.F."/>
        </authorList>
    </citation>
    <scope>NUCLEOTIDE SEQUENCE [LARGE SCALE GENOMIC DNA]</scope>
    <source>
        <strain evidence="2 3">CS-1033</strain>
    </source>
</reference>
<proteinExistence type="predicted"/>
<dbReference type="RefSeq" id="WP_271735007.1">
    <property type="nucleotide sequence ID" value="NZ_JANQDP010000007.1"/>
</dbReference>
<evidence type="ECO:0000313" key="2">
    <source>
        <dbReference type="EMBL" id="MDB9541534.1"/>
    </source>
</evidence>
<evidence type="ECO:0000313" key="3">
    <source>
        <dbReference type="Proteomes" id="UP001212499"/>
    </source>
</evidence>
<accession>A0ABT5AW41</accession>
<comment type="caution">
    <text evidence="2">The sequence shown here is derived from an EMBL/GenBank/DDBJ whole genome shotgun (WGS) entry which is preliminary data.</text>
</comment>
<organism evidence="2 3">
    <name type="scientific">Anabaenopsis arnoldii</name>
    <dbReference type="NCBI Taxonomy" id="2152938"/>
    <lineage>
        <taxon>Bacteria</taxon>
        <taxon>Bacillati</taxon>
        <taxon>Cyanobacteriota</taxon>
        <taxon>Cyanophyceae</taxon>
        <taxon>Nostocales</taxon>
        <taxon>Nodulariaceae</taxon>
        <taxon>Anabaenopsis</taxon>
    </lineage>
</organism>
<dbReference type="Proteomes" id="UP001212499">
    <property type="component" value="Unassembled WGS sequence"/>
</dbReference>
<name>A0ABT5AW41_9CYAN</name>
<sequence>MLKPFLLSGWFRLQPFLNYFVLVMLITPLVAVSVHSTSAKQSKAVTNMATARSEFDSAPLTVASINEPYLVEALTTSPIISLTAKSRTMPLLMASLGEQSRLQNGAYSLLTDIESHHVSPFTGGELVVIPETPVSKFNLGQQFPQPGNSLHAQFPNELLMAKSLRKTPQQLPEIFRRETPVIEELDEAQVGEIDPIGSPHPIPWKWILATHEAISANGGSGVRYYRSVPVSSPDGRYIVYSRVQLEVKPEMYNSKVTSVMFLEDTQAKTLRVMLSTGPISDPLLNTKDSSVVADTGMSGQIGVLVPVSWSEKGDRFLARKFKGKFNTGDSTDHAVIWDMQKNYINTVAPAREAHEHEKIAVLLGWSKNKPDHALFRSGEMGEENWPLVQVTTDGQTLDTTDADQPITFGQKITEVWPGPQFASR</sequence>
<keyword evidence="1" id="KW-0472">Membrane</keyword>
<feature type="transmembrane region" description="Helical" evidence="1">
    <location>
        <begin position="16"/>
        <end position="34"/>
    </location>
</feature>
<evidence type="ECO:0000256" key="1">
    <source>
        <dbReference type="SAM" id="Phobius"/>
    </source>
</evidence>
<keyword evidence="1" id="KW-0812">Transmembrane</keyword>
<keyword evidence="1" id="KW-1133">Transmembrane helix</keyword>